<keyword evidence="1" id="KW-0472">Membrane</keyword>
<name>A0A269PB90_9CORY</name>
<evidence type="ECO:0008006" key="4">
    <source>
        <dbReference type="Google" id="ProtNLM"/>
    </source>
</evidence>
<gene>
    <name evidence="2" type="ORF">CIG21_10280</name>
</gene>
<evidence type="ECO:0000313" key="3">
    <source>
        <dbReference type="Proteomes" id="UP000215771"/>
    </source>
</evidence>
<reference evidence="2 3" key="1">
    <citation type="submission" date="2017-08" db="EMBL/GenBank/DDBJ databases">
        <authorList>
            <person name="de Groot N.N."/>
        </authorList>
    </citation>
    <scope>NUCLEOTIDE SEQUENCE [LARGE SCALE GENOMIC DNA]</scope>
    <source>
        <strain evidence="2 3">NBT06-6</strain>
    </source>
</reference>
<evidence type="ECO:0000313" key="2">
    <source>
        <dbReference type="EMBL" id="PAJ68678.1"/>
    </source>
</evidence>
<keyword evidence="1" id="KW-0812">Transmembrane</keyword>
<protein>
    <recommendedName>
        <fullName evidence="4">DUF304 domain-containing protein</fullName>
    </recommendedName>
</protein>
<evidence type="ECO:0000256" key="1">
    <source>
        <dbReference type="SAM" id="Phobius"/>
    </source>
</evidence>
<dbReference type="RefSeq" id="WP_095278751.1">
    <property type="nucleotide sequence ID" value="NZ_CP047655.1"/>
</dbReference>
<dbReference type="AlphaFoldDB" id="A0A269PB90"/>
<accession>A0A269PB90</accession>
<dbReference type="Proteomes" id="UP000215771">
    <property type="component" value="Unassembled WGS sequence"/>
</dbReference>
<proteinExistence type="predicted"/>
<organism evidence="2 3">
    <name type="scientific">Corynebacterium hadale</name>
    <dbReference type="NCBI Taxonomy" id="2026255"/>
    <lineage>
        <taxon>Bacteria</taxon>
        <taxon>Bacillati</taxon>
        <taxon>Actinomycetota</taxon>
        <taxon>Actinomycetes</taxon>
        <taxon>Mycobacteriales</taxon>
        <taxon>Corynebacteriaceae</taxon>
        <taxon>Corynebacterium</taxon>
    </lineage>
</organism>
<feature type="transmembrane region" description="Helical" evidence="1">
    <location>
        <begin position="56"/>
        <end position="74"/>
    </location>
</feature>
<sequence length="154" mass="17088">MSRKVRFQTNGGEQVLADVCAPLSTLTFPLMELIVITGVAWIAIGWMDVTPGVDPALRNVVVLVWALLALWRFVAPLVSSRRRRFILTDRRILARGRRGAVDSIPLEQIHSARRVKGSISVAVYGYDRPLVFEQVGKARAVDKALQKALAGELR</sequence>
<dbReference type="EMBL" id="NQMQ01000023">
    <property type="protein sequence ID" value="PAJ68678.1"/>
    <property type="molecule type" value="Genomic_DNA"/>
</dbReference>
<keyword evidence="1" id="KW-1133">Transmembrane helix</keyword>
<feature type="transmembrane region" description="Helical" evidence="1">
    <location>
        <begin position="21"/>
        <end position="44"/>
    </location>
</feature>
<comment type="caution">
    <text evidence="2">The sequence shown here is derived from an EMBL/GenBank/DDBJ whole genome shotgun (WGS) entry which is preliminary data.</text>
</comment>